<dbReference type="Gene3D" id="2.60.40.1240">
    <property type="match status" value="1"/>
</dbReference>
<accession>A0A0N9I4D6</accession>
<dbReference type="OrthoDB" id="3662899at2"/>
<reference evidence="3 4" key="1">
    <citation type="submission" date="2015-07" db="EMBL/GenBank/DDBJ databases">
        <title>Genome sequencing of Kibdelosporangium phytohabitans.</title>
        <authorList>
            <person name="Qin S."/>
            <person name="Xing K."/>
        </authorList>
    </citation>
    <scope>NUCLEOTIDE SEQUENCE [LARGE SCALE GENOMIC DNA]</scope>
    <source>
        <strain evidence="3 4">KLBMP1111</strain>
    </source>
</reference>
<dbReference type="PROSITE" id="PS51257">
    <property type="entry name" value="PROKAR_LIPOPROTEIN"/>
    <property type="match status" value="1"/>
</dbReference>
<sequence length="311" mass="32648">MRFSRVAAVFLTAVLATGCSSGSDEPGTRRQSSPDRLVNKSLTLTTDAGSALATLVAVTESYVPDNASSPNETYLAVGVTFEHKSGSYRAMARDFKLLKPGRSVIEANTGNARYAVPSQQQLPDNSGAAELKPGKFLSGLLVFETKYDPGLTLVAVDPDERIVGQWPLSGAEPTAGDGSARTEYNQTLTHTKHKGTAAVTLVAVSTSKGGITPRSAPRSGSYVIAELKYEGKAGEFFVSASNVRLRQPDGTVVRQSAGNSLGAVGVKQRVPSQAVRPGETVGGKIAFDVVPRPGSTLVLDEITDPTLGWPL</sequence>
<protein>
    <recommendedName>
        <fullName evidence="5">DUF4352 domain-containing protein</fullName>
    </recommendedName>
</protein>
<dbReference type="RefSeq" id="WP_054292649.1">
    <property type="nucleotide sequence ID" value="NZ_CP012752.1"/>
</dbReference>
<dbReference type="InterPro" id="IPR029050">
    <property type="entry name" value="Immunoprotect_excell_Ig-like"/>
</dbReference>
<feature type="chain" id="PRO_5006035833" description="DUF4352 domain-containing protein" evidence="2">
    <location>
        <begin position="23"/>
        <end position="311"/>
    </location>
</feature>
<gene>
    <name evidence="3" type="ORF">AOZ06_31085</name>
</gene>
<dbReference type="Proteomes" id="UP000063699">
    <property type="component" value="Chromosome"/>
</dbReference>
<evidence type="ECO:0000256" key="2">
    <source>
        <dbReference type="SAM" id="SignalP"/>
    </source>
</evidence>
<evidence type="ECO:0008006" key="5">
    <source>
        <dbReference type="Google" id="ProtNLM"/>
    </source>
</evidence>
<evidence type="ECO:0000256" key="1">
    <source>
        <dbReference type="ARBA" id="ARBA00022729"/>
    </source>
</evidence>
<dbReference type="EMBL" id="CP012752">
    <property type="protein sequence ID" value="ALG10746.1"/>
    <property type="molecule type" value="Genomic_DNA"/>
</dbReference>
<proteinExistence type="predicted"/>
<keyword evidence="1 2" id="KW-0732">Signal</keyword>
<name>A0A0N9I4D6_9PSEU</name>
<keyword evidence="4" id="KW-1185">Reference proteome</keyword>
<dbReference type="AlphaFoldDB" id="A0A0N9I4D6"/>
<organism evidence="3 4">
    <name type="scientific">Kibdelosporangium phytohabitans</name>
    <dbReference type="NCBI Taxonomy" id="860235"/>
    <lineage>
        <taxon>Bacteria</taxon>
        <taxon>Bacillati</taxon>
        <taxon>Actinomycetota</taxon>
        <taxon>Actinomycetes</taxon>
        <taxon>Pseudonocardiales</taxon>
        <taxon>Pseudonocardiaceae</taxon>
        <taxon>Kibdelosporangium</taxon>
    </lineage>
</organism>
<dbReference type="KEGG" id="kphy:AOZ06_31085"/>
<evidence type="ECO:0000313" key="3">
    <source>
        <dbReference type="EMBL" id="ALG10746.1"/>
    </source>
</evidence>
<evidence type="ECO:0000313" key="4">
    <source>
        <dbReference type="Proteomes" id="UP000063699"/>
    </source>
</evidence>
<feature type="signal peptide" evidence="2">
    <location>
        <begin position="1"/>
        <end position="22"/>
    </location>
</feature>